<dbReference type="AlphaFoldDB" id="A0A1Q5UMH7"/>
<name>A0A1Q5UMH7_9EURO</name>
<gene>
    <name evidence="2" type="ORF">PENSUB_863</name>
</gene>
<organism evidence="2 3">
    <name type="scientific">Penicillium subrubescens</name>
    <dbReference type="NCBI Taxonomy" id="1316194"/>
    <lineage>
        <taxon>Eukaryota</taxon>
        <taxon>Fungi</taxon>
        <taxon>Dikarya</taxon>
        <taxon>Ascomycota</taxon>
        <taxon>Pezizomycotina</taxon>
        <taxon>Eurotiomycetes</taxon>
        <taxon>Eurotiomycetidae</taxon>
        <taxon>Eurotiales</taxon>
        <taxon>Aspergillaceae</taxon>
        <taxon>Penicillium</taxon>
    </lineage>
</organism>
<dbReference type="EMBL" id="MNBE01000128">
    <property type="protein sequence ID" value="OKP13672.1"/>
    <property type="molecule type" value="Genomic_DNA"/>
</dbReference>
<comment type="caution">
    <text evidence="2">The sequence shown here is derived from an EMBL/GenBank/DDBJ whole genome shotgun (WGS) entry which is preliminary data.</text>
</comment>
<feature type="region of interest" description="Disordered" evidence="1">
    <location>
        <begin position="1"/>
        <end position="61"/>
    </location>
</feature>
<evidence type="ECO:0000313" key="2">
    <source>
        <dbReference type="EMBL" id="OKP13672.1"/>
    </source>
</evidence>
<proteinExistence type="predicted"/>
<protein>
    <submittedName>
        <fullName evidence="2">Uncharacterized protein</fullName>
    </submittedName>
</protein>
<sequence>MPVIPETSDFPSASKKGSTESQTKSGEQREKASAMDHLSKGPQIPDGKKAARFTYHTSTNE</sequence>
<keyword evidence="3" id="KW-1185">Reference proteome</keyword>
<reference evidence="2 3" key="1">
    <citation type="submission" date="2016-10" db="EMBL/GenBank/DDBJ databases">
        <title>Genome sequence of the ascomycete fungus Penicillium subrubescens.</title>
        <authorList>
            <person name="De Vries R.P."/>
            <person name="Peng M."/>
            <person name="Dilokpimol A."/>
            <person name="Hilden K."/>
            <person name="Makela M.R."/>
            <person name="Grigoriev I."/>
            <person name="Riley R."/>
            <person name="Granchi Z."/>
        </authorList>
    </citation>
    <scope>NUCLEOTIDE SEQUENCE [LARGE SCALE GENOMIC DNA]</scope>
    <source>
        <strain evidence="2 3">CBS 132785</strain>
    </source>
</reference>
<dbReference type="Proteomes" id="UP000186955">
    <property type="component" value="Unassembled WGS sequence"/>
</dbReference>
<evidence type="ECO:0000313" key="3">
    <source>
        <dbReference type="Proteomes" id="UP000186955"/>
    </source>
</evidence>
<feature type="compositionally biased region" description="Polar residues" evidence="1">
    <location>
        <begin position="9"/>
        <end position="25"/>
    </location>
</feature>
<feature type="compositionally biased region" description="Basic and acidic residues" evidence="1">
    <location>
        <begin position="26"/>
        <end position="39"/>
    </location>
</feature>
<accession>A0A1Q5UMH7</accession>
<evidence type="ECO:0000256" key="1">
    <source>
        <dbReference type="SAM" id="MobiDB-lite"/>
    </source>
</evidence>